<dbReference type="InterPro" id="IPR013766">
    <property type="entry name" value="Thioredoxin_domain"/>
</dbReference>
<dbReference type="Pfam" id="PF00085">
    <property type="entry name" value="Thioredoxin"/>
    <property type="match status" value="1"/>
</dbReference>
<evidence type="ECO:0000313" key="7">
    <source>
        <dbReference type="Proteomes" id="UP000215731"/>
    </source>
</evidence>
<accession>A0A256J6Q6</accession>
<dbReference type="InterPro" id="IPR017937">
    <property type="entry name" value="Thioredoxin_CS"/>
</dbReference>
<dbReference type="PANTHER" id="PTHR45663">
    <property type="entry name" value="GEO12009P1"/>
    <property type="match status" value="1"/>
</dbReference>
<dbReference type="SUPFAM" id="SSF52833">
    <property type="entry name" value="Thioredoxin-like"/>
    <property type="match status" value="1"/>
</dbReference>
<dbReference type="PROSITE" id="PS51352">
    <property type="entry name" value="THIOREDOXIN_2"/>
    <property type="match status" value="1"/>
</dbReference>
<evidence type="ECO:0000259" key="5">
    <source>
        <dbReference type="PROSITE" id="PS51352"/>
    </source>
</evidence>
<dbReference type="CDD" id="cd02947">
    <property type="entry name" value="TRX_family"/>
    <property type="match status" value="1"/>
</dbReference>
<dbReference type="GO" id="GO:0015035">
    <property type="term" value="F:protein-disulfide reductase activity"/>
    <property type="evidence" value="ECO:0007669"/>
    <property type="project" value="TreeGrafter"/>
</dbReference>
<evidence type="ECO:0000256" key="2">
    <source>
        <dbReference type="ARBA" id="ARBA00022982"/>
    </source>
</evidence>
<dbReference type="InterPro" id="IPR036249">
    <property type="entry name" value="Thioredoxin-like_sf"/>
</dbReference>
<gene>
    <name evidence="6" type="ORF">DJ80_06565</name>
</gene>
<dbReference type="GO" id="GO:0005737">
    <property type="term" value="C:cytoplasm"/>
    <property type="evidence" value="ECO:0007669"/>
    <property type="project" value="TreeGrafter"/>
</dbReference>
<sequence length="123" mass="13016">MPFRALRSGMSSDAASGDDAPVGGIIDVESTESFNEAIAENDQVIVDYFADWCGPCKQQTPILEELSGTIDAPVLGVDTDEHNGLAAEAGVRSIPTVAVYRDGEEVERFVGVTSADKIRAALE</sequence>
<dbReference type="AlphaFoldDB" id="A0A256J6Q6"/>
<dbReference type="PRINTS" id="PR00421">
    <property type="entry name" value="THIOREDOXIN"/>
</dbReference>
<feature type="domain" description="Thioredoxin" evidence="5">
    <location>
        <begin position="14"/>
        <end position="123"/>
    </location>
</feature>
<dbReference type="PROSITE" id="PS00194">
    <property type="entry name" value="THIOREDOXIN_1"/>
    <property type="match status" value="1"/>
</dbReference>
<keyword evidence="2" id="KW-0249">Electron transport</keyword>
<keyword evidence="3" id="KW-1015">Disulfide bond</keyword>
<keyword evidence="1" id="KW-0813">Transport</keyword>
<organism evidence="6 7">
    <name type="scientific">Halorubrum ezzemoulense</name>
    <name type="common">Halorubrum chaoviator</name>
    <dbReference type="NCBI Taxonomy" id="337243"/>
    <lineage>
        <taxon>Archaea</taxon>
        <taxon>Methanobacteriati</taxon>
        <taxon>Methanobacteriota</taxon>
        <taxon>Stenosarchaea group</taxon>
        <taxon>Halobacteria</taxon>
        <taxon>Halobacteriales</taxon>
        <taxon>Haloferacaceae</taxon>
        <taxon>Halorubrum</taxon>
    </lineage>
</organism>
<evidence type="ECO:0000256" key="1">
    <source>
        <dbReference type="ARBA" id="ARBA00022448"/>
    </source>
</evidence>
<protein>
    <submittedName>
        <fullName evidence="6">Thiol reductase thioredoxin</fullName>
    </submittedName>
</protein>
<dbReference type="Gene3D" id="3.40.30.10">
    <property type="entry name" value="Glutaredoxin"/>
    <property type="match status" value="1"/>
</dbReference>
<feature type="region of interest" description="Disordered" evidence="4">
    <location>
        <begin position="1"/>
        <end position="24"/>
    </location>
</feature>
<dbReference type="PANTHER" id="PTHR45663:SF11">
    <property type="entry name" value="GEO12009P1"/>
    <property type="match status" value="1"/>
</dbReference>
<proteinExistence type="predicted"/>
<comment type="caution">
    <text evidence="6">The sequence shown here is derived from an EMBL/GenBank/DDBJ whole genome shotgun (WGS) entry which is preliminary data.</text>
</comment>
<evidence type="ECO:0000256" key="4">
    <source>
        <dbReference type="SAM" id="MobiDB-lite"/>
    </source>
</evidence>
<reference evidence="6 7" key="1">
    <citation type="journal article" date="2014" name="Front. Microbiol.">
        <title>Population and genomic analysis of the genus Halorubrum.</title>
        <authorList>
            <person name="Fullmer M.S."/>
            <person name="Soucy S.M."/>
            <person name="Swithers K.S."/>
            <person name="Makkay A.M."/>
            <person name="Wheeler R."/>
            <person name="Ventosa A."/>
            <person name="Gogarten J.P."/>
            <person name="Papke R.T."/>
        </authorList>
    </citation>
    <scope>NUCLEOTIDE SEQUENCE [LARGE SCALE GENOMIC DNA]</scope>
    <source>
        <strain evidence="6 7">Ga36</strain>
    </source>
</reference>
<dbReference type="EMBL" id="NHOZ01000056">
    <property type="protein sequence ID" value="OYR64052.1"/>
    <property type="molecule type" value="Genomic_DNA"/>
</dbReference>
<evidence type="ECO:0000256" key="3">
    <source>
        <dbReference type="ARBA" id="ARBA00023157"/>
    </source>
</evidence>
<evidence type="ECO:0000313" key="6">
    <source>
        <dbReference type="EMBL" id="OYR64052.1"/>
    </source>
</evidence>
<dbReference type="Proteomes" id="UP000215731">
    <property type="component" value="Unassembled WGS sequence"/>
</dbReference>
<name>A0A256J6Q6_HALEZ</name>
<feature type="compositionally biased region" description="Low complexity" evidence="4">
    <location>
        <begin position="8"/>
        <end position="24"/>
    </location>
</feature>